<evidence type="ECO:0000313" key="7">
    <source>
        <dbReference type="Proteomes" id="UP000425916"/>
    </source>
</evidence>
<dbReference type="AlphaFoldDB" id="A0A6I5ZMG7"/>
<accession>A0A6I5ZMG7</accession>
<dbReference type="InterPro" id="IPR000281">
    <property type="entry name" value="HTH_RpiR"/>
</dbReference>
<dbReference type="PANTHER" id="PTHR30514">
    <property type="entry name" value="GLUCOKINASE"/>
    <property type="match status" value="1"/>
</dbReference>
<evidence type="ECO:0000256" key="1">
    <source>
        <dbReference type="ARBA" id="ARBA00023015"/>
    </source>
</evidence>
<keyword evidence="3" id="KW-0804">Transcription</keyword>
<dbReference type="InterPro" id="IPR036388">
    <property type="entry name" value="WH-like_DNA-bd_sf"/>
</dbReference>
<dbReference type="Pfam" id="PF01380">
    <property type="entry name" value="SIS"/>
    <property type="match status" value="1"/>
</dbReference>
<dbReference type="Pfam" id="PF01418">
    <property type="entry name" value="HTH_6"/>
    <property type="match status" value="1"/>
</dbReference>
<sequence>MAVIAGLQLILEQLPPSERAVGDVILHDPAACARMTIAELASKAQTSKTTVIRLCQRLNLKSYRDLRLNLAREALTIPPGQSYGITETDDPQSIIRKVQDKEINAIQTTLAGMDIPTLVQVAETLFQSRQVTLLASGGALVPALDAYHKLLRLGLNCHLPQDQREQKFRVALCQPGDVAWAFSFSGASKSIVEALKIARATGATIISLTNNSSSPIARMSDLSLYGAASYLSEFTGTMEFRVSQLCIIDSLFLLMIKLGLPRVHQPLKITEEIIDNDCFPLNNGGKRKKGK</sequence>
<reference evidence="6 7" key="1">
    <citation type="submission" date="2019-11" db="EMBL/GenBank/DDBJ databases">
        <title>Genome sequence of Moorella glycerini DSM11254.</title>
        <authorList>
            <person name="Poehlein A."/>
            <person name="Boeer T."/>
            <person name="Daniel R."/>
        </authorList>
    </citation>
    <scope>NUCLEOTIDE SEQUENCE [LARGE SCALE GENOMIC DNA]</scope>
    <source>
        <strain evidence="6 7">DSM 11254</strain>
    </source>
</reference>
<dbReference type="InterPro" id="IPR001347">
    <property type="entry name" value="SIS_dom"/>
</dbReference>
<dbReference type="OrthoDB" id="3684496at2"/>
<dbReference type="GO" id="GO:0003700">
    <property type="term" value="F:DNA-binding transcription factor activity"/>
    <property type="evidence" value="ECO:0007669"/>
    <property type="project" value="InterPro"/>
</dbReference>
<gene>
    <name evidence="6" type="primary">ybbH</name>
    <name evidence="6" type="ORF">MGLY_01160</name>
</gene>
<dbReference type="InterPro" id="IPR047640">
    <property type="entry name" value="RpiR-like"/>
</dbReference>
<dbReference type="PROSITE" id="PS51464">
    <property type="entry name" value="SIS"/>
    <property type="match status" value="1"/>
</dbReference>
<dbReference type="GO" id="GO:0003677">
    <property type="term" value="F:DNA binding"/>
    <property type="evidence" value="ECO:0007669"/>
    <property type="project" value="UniProtKB-KW"/>
</dbReference>
<dbReference type="EMBL" id="CP046244">
    <property type="protein sequence ID" value="QGP90805.1"/>
    <property type="molecule type" value="Genomic_DNA"/>
</dbReference>
<evidence type="ECO:0000259" key="4">
    <source>
        <dbReference type="PROSITE" id="PS51071"/>
    </source>
</evidence>
<dbReference type="GO" id="GO:1901135">
    <property type="term" value="P:carbohydrate derivative metabolic process"/>
    <property type="evidence" value="ECO:0007669"/>
    <property type="project" value="InterPro"/>
</dbReference>
<dbReference type="SUPFAM" id="SSF46689">
    <property type="entry name" value="Homeodomain-like"/>
    <property type="match status" value="1"/>
</dbReference>
<feature type="domain" description="SIS" evidence="5">
    <location>
        <begin position="121"/>
        <end position="261"/>
    </location>
</feature>
<dbReference type="Gene3D" id="3.40.50.10490">
    <property type="entry name" value="Glucose-6-phosphate isomerase like protein, domain 1"/>
    <property type="match status" value="1"/>
</dbReference>
<dbReference type="CDD" id="cd05013">
    <property type="entry name" value="SIS_RpiR"/>
    <property type="match status" value="1"/>
</dbReference>
<dbReference type="GO" id="GO:0097367">
    <property type="term" value="F:carbohydrate derivative binding"/>
    <property type="evidence" value="ECO:0007669"/>
    <property type="project" value="InterPro"/>
</dbReference>
<evidence type="ECO:0000256" key="2">
    <source>
        <dbReference type="ARBA" id="ARBA00023125"/>
    </source>
</evidence>
<keyword evidence="1" id="KW-0805">Transcription regulation</keyword>
<organism evidence="6 7">
    <name type="scientific">Neomoorella glycerini</name>
    <dbReference type="NCBI Taxonomy" id="55779"/>
    <lineage>
        <taxon>Bacteria</taxon>
        <taxon>Bacillati</taxon>
        <taxon>Bacillota</taxon>
        <taxon>Clostridia</taxon>
        <taxon>Neomoorellales</taxon>
        <taxon>Neomoorellaceae</taxon>
        <taxon>Neomoorella</taxon>
    </lineage>
</organism>
<evidence type="ECO:0000313" key="6">
    <source>
        <dbReference type="EMBL" id="QGP90805.1"/>
    </source>
</evidence>
<dbReference type="PANTHER" id="PTHR30514:SF1">
    <property type="entry name" value="HTH-TYPE TRANSCRIPTIONAL REGULATOR HEXR-RELATED"/>
    <property type="match status" value="1"/>
</dbReference>
<dbReference type="PROSITE" id="PS51071">
    <property type="entry name" value="HTH_RPIR"/>
    <property type="match status" value="1"/>
</dbReference>
<keyword evidence="2" id="KW-0238">DNA-binding</keyword>
<proteinExistence type="predicted"/>
<dbReference type="InterPro" id="IPR035472">
    <property type="entry name" value="RpiR-like_SIS"/>
</dbReference>
<evidence type="ECO:0000256" key="3">
    <source>
        <dbReference type="ARBA" id="ARBA00023163"/>
    </source>
</evidence>
<dbReference type="InterPro" id="IPR009057">
    <property type="entry name" value="Homeodomain-like_sf"/>
</dbReference>
<evidence type="ECO:0000259" key="5">
    <source>
        <dbReference type="PROSITE" id="PS51464"/>
    </source>
</evidence>
<name>A0A6I5ZMG7_9FIRM</name>
<dbReference type="SUPFAM" id="SSF53697">
    <property type="entry name" value="SIS domain"/>
    <property type="match status" value="1"/>
</dbReference>
<protein>
    <submittedName>
        <fullName evidence="6">Putative HTH-type transcriptional regulator YbbH</fullName>
    </submittedName>
</protein>
<dbReference type="InterPro" id="IPR046348">
    <property type="entry name" value="SIS_dom_sf"/>
</dbReference>
<feature type="domain" description="HTH rpiR-type" evidence="4">
    <location>
        <begin position="1"/>
        <end position="77"/>
    </location>
</feature>
<dbReference type="RefSeq" id="WP_156271271.1">
    <property type="nucleotide sequence ID" value="NZ_CP046244.1"/>
</dbReference>
<keyword evidence="7" id="KW-1185">Reference proteome</keyword>
<dbReference type="Gene3D" id="1.10.10.10">
    <property type="entry name" value="Winged helix-like DNA-binding domain superfamily/Winged helix DNA-binding domain"/>
    <property type="match status" value="1"/>
</dbReference>
<dbReference type="Proteomes" id="UP000425916">
    <property type="component" value="Chromosome"/>
</dbReference>